<protein>
    <recommendedName>
        <fullName evidence="3">Circularly permuted ATP-grasp superfamily protein</fullName>
    </recommendedName>
</protein>
<organism evidence="1 2">
    <name type="scientific">Couchioplanes caeruleus</name>
    <dbReference type="NCBI Taxonomy" id="56438"/>
    <lineage>
        <taxon>Bacteria</taxon>
        <taxon>Bacillati</taxon>
        <taxon>Actinomycetota</taxon>
        <taxon>Actinomycetes</taxon>
        <taxon>Micromonosporales</taxon>
        <taxon>Micromonosporaceae</taxon>
        <taxon>Couchioplanes</taxon>
    </lineage>
</organism>
<dbReference type="EMBL" id="RJKL01000001">
    <property type="protein sequence ID" value="ROP31345.1"/>
    <property type="molecule type" value="Genomic_DNA"/>
</dbReference>
<comment type="caution">
    <text evidence="1">The sequence shown here is derived from an EMBL/GenBank/DDBJ whole genome shotgun (WGS) entry which is preliminary data.</text>
</comment>
<dbReference type="AlphaFoldDB" id="A0A3N1GM79"/>
<proteinExistence type="predicted"/>
<accession>A0A3N1GM79</accession>
<dbReference type="SUPFAM" id="SSF56059">
    <property type="entry name" value="Glutathione synthetase ATP-binding domain-like"/>
    <property type="match status" value="1"/>
</dbReference>
<reference evidence="1 2" key="1">
    <citation type="submission" date="2018-11" db="EMBL/GenBank/DDBJ databases">
        <title>Sequencing the genomes of 1000 actinobacteria strains.</title>
        <authorList>
            <person name="Klenk H.-P."/>
        </authorList>
    </citation>
    <scope>NUCLEOTIDE SEQUENCE [LARGE SCALE GENOMIC DNA]</scope>
    <source>
        <strain evidence="1 2">DSM 43634</strain>
    </source>
</reference>
<dbReference type="RefSeq" id="WP_123678423.1">
    <property type="nucleotide sequence ID" value="NZ_RJKL01000001.1"/>
</dbReference>
<name>A0A3N1GM79_9ACTN</name>
<dbReference type="OrthoDB" id="5486793at2"/>
<gene>
    <name evidence="1" type="ORF">EDD30_4244</name>
</gene>
<dbReference type="Proteomes" id="UP000271683">
    <property type="component" value="Unassembled WGS sequence"/>
</dbReference>
<sequence>MWKVQDADALSWFDVPQGSRTDLPAQEISRILREELAGLPRDQRPIPLEPFLLPRAAYAELLEATSSLLALLHKAAFRVGSNRLERMELLSVAQEDCPAFGDDEDFEIRHAADMSRADVVITENGPRFLEFNVGGAFEGLIDFQTHLDGWTRVRERAGQPAFVAVDPFPAFAATIRNACEELGIPPAVVLAGTRLMEGRAAARLHYQRKTAQLRRHGVAAEHYEFADLLRGIGLPGPLTKKLGIFDFTTRDAAAEGYDVSPVWTALSQGFTLVPSQSSWFLHSKKLLALVSEGFPWMTDTERALVDRYVPWTRVLTPGQVIWRDRPRDLPELVIAEQEHMVLKSATGDGGNQVAFGATTTPGAWRAMVAEALTAGKYVVQERVTPKPYPVDVMTAGGTVYHMNATAVVSPFCFGGVPSGCLVKCMQCDEPGVVSLSRGATTSCLLAEA</sequence>
<evidence type="ECO:0000313" key="2">
    <source>
        <dbReference type="Proteomes" id="UP000271683"/>
    </source>
</evidence>
<evidence type="ECO:0008006" key="3">
    <source>
        <dbReference type="Google" id="ProtNLM"/>
    </source>
</evidence>
<evidence type="ECO:0000313" key="1">
    <source>
        <dbReference type="EMBL" id="ROP31345.1"/>
    </source>
</evidence>